<keyword evidence="3" id="KW-1185">Reference proteome</keyword>
<organism evidence="2 3">
    <name type="scientific">Liparis tanakae</name>
    <name type="common">Tanaka's snailfish</name>
    <dbReference type="NCBI Taxonomy" id="230148"/>
    <lineage>
        <taxon>Eukaryota</taxon>
        <taxon>Metazoa</taxon>
        <taxon>Chordata</taxon>
        <taxon>Craniata</taxon>
        <taxon>Vertebrata</taxon>
        <taxon>Euteleostomi</taxon>
        <taxon>Actinopterygii</taxon>
        <taxon>Neopterygii</taxon>
        <taxon>Teleostei</taxon>
        <taxon>Neoteleostei</taxon>
        <taxon>Acanthomorphata</taxon>
        <taxon>Eupercaria</taxon>
        <taxon>Perciformes</taxon>
        <taxon>Cottioidei</taxon>
        <taxon>Cottales</taxon>
        <taxon>Liparidae</taxon>
        <taxon>Liparis</taxon>
    </lineage>
</organism>
<evidence type="ECO:0000256" key="1">
    <source>
        <dbReference type="SAM" id="MobiDB-lite"/>
    </source>
</evidence>
<feature type="region of interest" description="Disordered" evidence="1">
    <location>
        <begin position="22"/>
        <end position="46"/>
    </location>
</feature>
<protein>
    <submittedName>
        <fullName evidence="2">Uncharacterized protein</fullName>
    </submittedName>
</protein>
<name>A0A4Z2G2V2_9TELE</name>
<dbReference type="AlphaFoldDB" id="A0A4Z2G2V2"/>
<gene>
    <name evidence="2" type="ORF">EYF80_042951</name>
</gene>
<feature type="region of interest" description="Disordered" evidence="1">
    <location>
        <begin position="72"/>
        <end position="105"/>
    </location>
</feature>
<accession>A0A4Z2G2V2</accession>
<dbReference type="EMBL" id="SRLO01000771">
    <property type="protein sequence ID" value="TNN46852.1"/>
    <property type="molecule type" value="Genomic_DNA"/>
</dbReference>
<dbReference type="Proteomes" id="UP000314294">
    <property type="component" value="Unassembled WGS sequence"/>
</dbReference>
<comment type="caution">
    <text evidence="2">The sequence shown here is derived from an EMBL/GenBank/DDBJ whole genome shotgun (WGS) entry which is preliminary data.</text>
</comment>
<feature type="compositionally biased region" description="Basic and acidic residues" evidence="1">
    <location>
        <begin position="22"/>
        <end position="32"/>
    </location>
</feature>
<feature type="compositionally biased region" description="Polar residues" evidence="1">
    <location>
        <begin position="85"/>
        <end position="105"/>
    </location>
</feature>
<reference evidence="2 3" key="1">
    <citation type="submission" date="2019-03" db="EMBL/GenBank/DDBJ databases">
        <title>First draft genome of Liparis tanakae, snailfish: a comprehensive survey of snailfish specific genes.</title>
        <authorList>
            <person name="Kim W."/>
            <person name="Song I."/>
            <person name="Jeong J.-H."/>
            <person name="Kim D."/>
            <person name="Kim S."/>
            <person name="Ryu S."/>
            <person name="Song J.Y."/>
            <person name="Lee S.K."/>
        </authorList>
    </citation>
    <scope>NUCLEOTIDE SEQUENCE [LARGE SCALE GENOMIC DNA]</scope>
    <source>
        <tissue evidence="2">Muscle</tissue>
    </source>
</reference>
<proteinExistence type="predicted"/>
<evidence type="ECO:0000313" key="3">
    <source>
        <dbReference type="Proteomes" id="UP000314294"/>
    </source>
</evidence>
<sequence>MSLSRPPVPRHVNLDAGLRLAEPRLLSDDDWPRPAGAGSDRAVPTVPPLRHFYDTWEGCPAAFGLGGALSGLGPCSRRMGRGTELPQQNKQSGRQRSRFSPQHNP</sequence>
<evidence type="ECO:0000313" key="2">
    <source>
        <dbReference type="EMBL" id="TNN46852.1"/>
    </source>
</evidence>